<evidence type="ECO:0000313" key="3">
    <source>
        <dbReference type="Proteomes" id="UP000176850"/>
    </source>
</evidence>
<protein>
    <submittedName>
        <fullName evidence="2">Uncharacterized protein</fullName>
    </submittedName>
</protein>
<gene>
    <name evidence="2" type="ORF">A2799_01670</name>
</gene>
<name>A0A1F7GER0_9BACT</name>
<evidence type="ECO:0000313" key="2">
    <source>
        <dbReference type="EMBL" id="OGK17401.1"/>
    </source>
</evidence>
<proteinExistence type="predicted"/>
<comment type="caution">
    <text evidence="2">The sequence shown here is derived from an EMBL/GenBank/DDBJ whole genome shotgun (WGS) entry which is preliminary data.</text>
</comment>
<evidence type="ECO:0000256" key="1">
    <source>
        <dbReference type="SAM" id="MobiDB-lite"/>
    </source>
</evidence>
<dbReference type="Proteomes" id="UP000176850">
    <property type="component" value="Unassembled WGS sequence"/>
</dbReference>
<dbReference type="AlphaFoldDB" id="A0A1F7GER0"/>
<reference evidence="2 3" key="1">
    <citation type="journal article" date="2016" name="Nat. Commun.">
        <title>Thousands of microbial genomes shed light on interconnected biogeochemical processes in an aquifer system.</title>
        <authorList>
            <person name="Anantharaman K."/>
            <person name="Brown C.T."/>
            <person name="Hug L.A."/>
            <person name="Sharon I."/>
            <person name="Castelle C.J."/>
            <person name="Probst A.J."/>
            <person name="Thomas B.C."/>
            <person name="Singh A."/>
            <person name="Wilkins M.J."/>
            <person name="Karaoz U."/>
            <person name="Brodie E.L."/>
            <person name="Williams K.H."/>
            <person name="Hubbard S.S."/>
            <person name="Banfield J.F."/>
        </authorList>
    </citation>
    <scope>NUCLEOTIDE SEQUENCE [LARGE SCALE GENOMIC DNA]</scope>
</reference>
<feature type="region of interest" description="Disordered" evidence="1">
    <location>
        <begin position="1"/>
        <end position="27"/>
    </location>
</feature>
<dbReference type="EMBL" id="MFZH01000047">
    <property type="protein sequence ID" value="OGK17401.1"/>
    <property type="molecule type" value="Genomic_DNA"/>
</dbReference>
<feature type="region of interest" description="Disordered" evidence="1">
    <location>
        <begin position="516"/>
        <end position="537"/>
    </location>
</feature>
<accession>A0A1F7GER0</accession>
<sequence>MTDPEDNVIAAANEPENNTPSVEAGPPKKEYILNDIKRETFRNEGRPFHLEAETVDNFSKVVRQHYSVFREVPAGTLEPWQAQFQKVFQARVEATTGKPIGSLTETELRQAIEAESVAFVSEAANLETAVAITEFNLTALERGLQVNVRNLRTLNTSIDVEIPETISAGADVDRYRASTPIGTLTGTVVRRIIGNKAITLPERINELIDRYPGGVRPAIIAHLTPSEQAKYIAEVQTRQVKNVTNKTTDFRVDFPATAAAYTVNMAPLTPAQRIFIESYGLHDGENYNSNSTIDPLNPNETINLTTEMRQTIKALTKSRLDFYTATGMEIARVKMNFNDLTEIQAPHTDIQHSAYDTLSALGAFNAEDLRLEYASQAVSKAERETTRMLREDEMRKKESRERSILEAQRDSLSTVDAAASEAERKRIGDLIKQEQENLAKAQAREAAEATIVANEARVKEIEDGFPAGSTEIADYEAWLRASATARVRIANVAIQKALYEPSLRRLKELEADRLKFLPSTPNNQGSGRGGAPRVPPAPNPVDPLTIETYNDIKKQINDLRASFRDHRGRTITLAQVETLLGRIDSQVLSDTQFLSLPEQWTETNAPGVKGLLDERRRLVAQVTRQRNTIRAGIGSTYVREASSDIQEKIATLTEQLTQEDKPETFQTRRKQAIETYLQQVATPEAMVALENRLRLLGLPGGLDFPHHNFYDNYPRVYIRALQAAFGDEVVGENALAFDQFSRLITPEKFTRIYNTLHPGSITDDASFRALAVGSVDRAVVDAIMAQLKQEAVVDLSLGAVPLVEQRRMRSISAVTPDTARLSPAEIAQVKSLEQQIFYYEDDADLRRRLLILTATSAVPPQTPYAFFGSRARIKKAAAFAREIDIIRKQRRTQAFGATT</sequence>
<organism evidence="2 3">
    <name type="scientific">Candidatus Roizmanbacteria bacterium RIFCSPHIGHO2_01_FULL_39_24</name>
    <dbReference type="NCBI Taxonomy" id="1802032"/>
    <lineage>
        <taxon>Bacteria</taxon>
        <taxon>Candidatus Roizmaniibacteriota</taxon>
    </lineage>
</organism>